<evidence type="ECO:0000313" key="1">
    <source>
        <dbReference type="EMBL" id="MDX8148919.1"/>
    </source>
</evidence>
<dbReference type="SUPFAM" id="SSF51735">
    <property type="entry name" value="NAD(P)-binding Rossmann-fold domains"/>
    <property type="match status" value="1"/>
</dbReference>
<accession>A0ABU4VB43</accession>
<reference evidence="1 2" key="1">
    <citation type="submission" date="2023-11" db="EMBL/GenBank/DDBJ databases">
        <title>Lentzea sokolovensis, sp. nov., Lentzea kristufkii, sp. nov., and Lentzea miocenensis, sp. nov., rare actinobacteria from Sokolov Coal Basin, Miocene lacustrine sediment, Czech Republic.</title>
        <authorList>
            <person name="Lara A."/>
            <person name="Kotroba L."/>
            <person name="Nouioui I."/>
            <person name="Neumann-Schaal M."/>
            <person name="Mast Y."/>
            <person name="Chronakova A."/>
        </authorList>
    </citation>
    <scope>NUCLEOTIDE SEQUENCE [LARGE SCALE GENOMIC DNA]</scope>
    <source>
        <strain evidence="1 2">BCCO 10_0061</strain>
    </source>
</reference>
<name>A0ABU4VB43_9PSEU</name>
<gene>
    <name evidence="1" type="ORF">SK854_42850</name>
</gene>
<reference evidence="1 2" key="2">
    <citation type="submission" date="2023-11" db="EMBL/GenBank/DDBJ databases">
        <authorList>
            <person name="Lara A.C."/>
            <person name="Chronakova A."/>
        </authorList>
    </citation>
    <scope>NUCLEOTIDE SEQUENCE [LARGE SCALE GENOMIC DNA]</scope>
    <source>
        <strain evidence="1 2">BCCO 10_0061</strain>
    </source>
</reference>
<comment type="caution">
    <text evidence="1">The sequence shown here is derived from an EMBL/GenBank/DDBJ whole genome shotgun (WGS) entry which is preliminary data.</text>
</comment>
<proteinExistence type="predicted"/>
<sequence length="354" mass="36845">MSTVLVMGMGNMGERLAYRLAEGGRVRRLVLAGRSAETVEAIAGTAASISDHVVEPVVVNATRRDEVADLLARTRPDLVVQCAAVRGPWALSGRDDAAATAVLSGGLALQLPYQLPVPLAVMRATRDAGYTGPVANLSFPDVTGPVLARLGLAPAVGLGNAAMVGLRVRAALRAAGADGEAPLIRVIGHHSQLLDAMLSREPADRADRCMVFLGEDGRRADELAYRAPSIVRSQRYNEVTAAAAIPVLHALLPGAAPLRCSTAAPGGLPGGYPVRIDNGAVTLDLPPGADPAEAIAFNEKQARGDGVERIDDDGTVHFTAAARDAVAEVDPGIADPLPVADLEKRARRLDDLLM</sequence>
<evidence type="ECO:0008006" key="3">
    <source>
        <dbReference type="Google" id="ProtNLM"/>
    </source>
</evidence>
<dbReference type="InterPro" id="IPR036291">
    <property type="entry name" value="NAD(P)-bd_dom_sf"/>
</dbReference>
<dbReference type="RefSeq" id="WP_319980888.1">
    <property type="nucleotide sequence ID" value="NZ_JAXAVU010000016.1"/>
</dbReference>
<dbReference type="Proteomes" id="UP001285352">
    <property type="component" value="Unassembled WGS sequence"/>
</dbReference>
<dbReference type="Gene3D" id="3.40.50.720">
    <property type="entry name" value="NAD(P)-binding Rossmann-like Domain"/>
    <property type="match status" value="1"/>
</dbReference>
<evidence type="ECO:0000313" key="2">
    <source>
        <dbReference type="Proteomes" id="UP001285352"/>
    </source>
</evidence>
<dbReference type="EMBL" id="JAXAVU010000016">
    <property type="protein sequence ID" value="MDX8148919.1"/>
    <property type="molecule type" value="Genomic_DNA"/>
</dbReference>
<organism evidence="1 2">
    <name type="scientific">Lentzea sokolovensis</name>
    <dbReference type="NCBI Taxonomy" id="3095429"/>
    <lineage>
        <taxon>Bacteria</taxon>
        <taxon>Bacillati</taxon>
        <taxon>Actinomycetota</taxon>
        <taxon>Actinomycetes</taxon>
        <taxon>Pseudonocardiales</taxon>
        <taxon>Pseudonocardiaceae</taxon>
        <taxon>Lentzea</taxon>
    </lineage>
</organism>
<protein>
    <recommendedName>
        <fullName evidence="3">Saccharopine dehydrogenase NADP binding domain-containing protein</fullName>
    </recommendedName>
</protein>
<keyword evidence="2" id="KW-1185">Reference proteome</keyword>